<dbReference type="EMBL" id="VUNB01000002">
    <property type="protein sequence ID" value="MST68448.1"/>
    <property type="molecule type" value="Genomic_DNA"/>
</dbReference>
<name>A0A6A8M7B2_9FIRM</name>
<gene>
    <name evidence="1" type="ORF">FYJ66_02425</name>
</gene>
<proteinExistence type="predicted"/>
<sequence>MNLENFEKRCDEIREENEKYLQIFKEDNRNLSPKTISRHVDNVSFYINEYLLRNEPLTMEQGTSSIDGFLGDFFIRKCMWSTPATIKSTAASIKKFYKSMEKHGFVEKRDYDHLCLEIKETMDQWLEECARFNDPDEDDDEFAF</sequence>
<reference evidence="1" key="1">
    <citation type="submission" date="2019-09" db="EMBL/GenBank/DDBJ databases">
        <title>In-depth cultivation of the pig gut microbiome towards novel bacterial diversity and tailored functional studies.</title>
        <authorList>
            <person name="Wylensek D."/>
            <person name="Hitch T.C.A."/>
            <person name="Clavel T."/>
        </authorList>
    </citation>
    <scope>NUCLEOTIDE SEQUENCE</scope>
    <source>
        <strain evidence="1">RF-744-FAT-WT-3</strain>
    </source>
</reference>
<organism evidence="1">
    <name type="scientific">Baileyella intestinalis</name>
    <dbReference type="NCBI Taxonomy" id="2606709"/>
    <lineage>
        <taxon>Bacteria</taxon>
        <taxon>Bacillati</taxon>
        <taxon>Bacillota</taxon>
        <taxon>Clostridia</taxon>
        <taxon>Peptostreptococcales</taxon>
        <taxon>Anaerovoracaceae</taxon>
        <taxon>Baileyella</taxon>
    </lineage>
</organism>
<dbReference type="AlphaFoldDB" id="A0A6A8M7B2"/>
<accession>A0A6A8M7B2</accession>
<comment type="caution">
    <text evidence="1">The sequence shown here is derived from an EMBL/GenBank/DDBJ whole genome shotgun (WGS) entry which is preliminary data.</text>
</comment>
<protein>
    <submittedName>
        <fullName evidence="1">Recombinase</fullName>
    </submittedName>
</protein>
<dbReference type="RefSeq" id="WP_154571925.1">
    <property type="nucleotide sequence ID" value="NZ_VUNB01000002.1"/>
</dbReference>
<evidence type="ECO:0000313" key="1">
    <source>
        <dbReference type="EMBL" id="MST68448.1"/>
    </source>
</evidence>